<gene>
    <name evidence="2" type="ORF">ALC57_08222</name>
</gene>
<dbReference type="EMBL" id="KQ979709">
    <property type="protein sequence ID" value="KYN19455.1"/>
    <property type="molecule type" value="Genomic_DNA"/>
</dbReference>
<organism evidence="2 3">
    <name type="scientific">Trachymyrmex cornetzi</name>
    <dbReference type="NCBI Taxonomy" id="471704"/>
    <lineage>
        <taxon>Eukaryota</taxon>
        <taxon>Metazoa</taxon>
        <taxon>Ecdysozoa</taxon>
        <taxon>Arthropoda</taxon>
        <taxon>Hexapoda</taxon>
        <taxon>Insecta</taxon>
        <taxon>Pterygota</taxon>
        <taxon>Neoptera</taxon>
        <taxon>Endopterygota</taxon>
        <taxon>Hymenoptera</taxon>
        <taxon>Apocrita</taxon>
        <taxon>Aculeata</taxon>
        <taxon>Formicoidea</taxon>
        <taxon>Formicidae</taxon>
        <taxon>Myrmicinae</taxon>
        <taxon>Trachymyrmex</taxon>
    </lineage>
</organism>
<dbReference type="AlphaFoldDB" id="A0A195E2R5"/>
<feature type="region of interest" description="Disordered" evidence="1">
    <location>
        <begin position="45"/>
        <end position="69"/>
    </location>
</feature>
<evidence type="ECO:0000313" key="3">
    <source>
        <dbReference type="Proteomes" id="UP000078492"/>
    </source>
</evidence>
<evidence type="ECO:0000313" key="2">
    <source>
        <dbReference type="EMBL" id="KYN19455.1"/>
    </source>
</evidence>
<feature type="compositionally biased region" description="Basic and acidic residues" evidence="1">
    <location>
        <begin position="60"/>
        <end position="69"/>
    </location>
</feature>
<accession>A0A195E2R5</accession>
<sequence length="69" mass="7971">MLDPADPAHRPDRPNRRTYVVPRCRTLPSLRAALWHVARAACGVPCSPRDRKETRRRPRGTKERAGRCR</sequence>
<reference evidence="2 3" key="1">
    <citation type="submission" date="2015-09" db="EMBL/GenBank/DDBJ databases">
        <title>Trachymyrmex cornetzi WGS genome.</title>
        <authorList>
            <person name="Nygaard S."/>
            <person name="Hu H."/>
            <person name="Boomsma J."/>
            <person name="Zhang G."/>
        </authorList>
    </citation>
    <scope>NUCLEOTIDE SEQUENCE [LARGE SCALE GENOMIC DNA]</scope>
    <source>
        <strain evidence="2">Tcor2-1</strain>
        <tissue evidence="2">Whole body</tissue>
    </source>
</reference>
<protein>
    <submittedName>
        <fullName evidence="2">Uncharacterized protein</fullName>
    </submittedName>
</protein>
<proteinExistence type="predicted"/>
<keyword evidence="3" id="KW-1185">Reference proteome</keyword>
<name>A0A195E2R5_9HYME</name>
<dbReference type="Proteomes" id="UP000078492">
    <property type="component" value="Unassembled WGS sequence"/>
</dbReference>
<evidence type="ECO:0000256" key="1">
    <source>
        <dbReference type="SAM" id="MobiDB-lite"/>
    </source>
</evidence>